<reference evidence="1 2" key="1">
    <citation type="journal article" date="2014" name="PLoS Genet.">
        <title>The Genome of Spironucleus salmonicida Highlights a Fish Pathogen Adapted to Fluctuating Environments.</title>
        <authorList>
            <person name="Xu F."/>
            <person name="Jerlstrom-Hultqvist J."/>
            <person name="Einarsson E."/>
            <person name="Astvaldsson A."/>
            <person name="Svard S.G."/>
            <person name="Andersson J.O."/>
        </authorList>
    </citation>
    <scope>NUCLEOTIDE SEQUENCE</scope>
    <source>
        <strain evidence="2">ATCC 50377</strain>
    </source>
</reference>
<sequence>MKPIQQKKIRKNLSALQQPKSLLQGQKLNFNLLTLSPMKFVDSNSIEDANQVTDRFQTVPFRLFIKPETNSGQSQIATDLFCNDFKLPEEDADEGNLTDRFIVSQKPITSNTQYCSMFTVDEEEEYLM</sequence>
<evidence type="ECO:0000313" key="2">
    <source>
        <dbReference type="EMBL" id="KAH0577077.1"/>
    </source>
</evidence>
<accession>V6LXN8</accession>
<gene>
    <name evidence="1" type="ORF">SS50377_14430</name>
    <name evidence="2" type="ORF">SS50377_20426</name>
</gene>
<dbReference type="EMBL" id="AUWU02000001">
    <property type="protein sequence ID" value="KAH0577077.1"/>
    <property type="molecule type" value="Genomic_DNA"/>
</dbReference>
<dbReference type="AlphaFoldDB" id="V6LXN8"/>
<evidence type="ECO:0000313" key="3">
    <source>
        <dbReference type="Proteomes" id="UP000018208"/>
    </source>
</evidence>
<proteinExistence type="predicted"/>
<dbReference type="Proteomes" id="UP000018208">
    <property type="component" value="Unassembled WGS sequence"/>
</dbReference>
<dbReference type="VEuPathDB" id="GiardiaDB:SS50377_20426"/>
<organism evidence="1">
    <name type="scientific">Spironucleus salmonicida</name>
    <dbReference type="NCBI Taxonomy" id="348837"/>
    <lineage>
        <taxon>Eukaryota</taxon>
        <taxon>Metamonada</taxon>
        <taxon>Diplomonadida</taxon>
        <taxon>Hexamitidae</taxon>
        <taxon>Hexamitinae</taxon>
        <taxon>Spironucleus</taxon>
    </lineage>
</organism>
<protein>
    <submittedName>
        <fullName evidence="1">Uncharacterized protein</fullName>
    </submittedName>
</protein>
<reference evidence="2" key="2">
    <citation type="submission" date="2020-12" db="EMBL/GenBank/DDBJ databases">
        <title>New Spironucleus salmonicida genome in near-complete chromosomes.</title>
        <authorList>
            <person name="Xu F."/>
            <person name="Kurt Z."/>
            <person name="Jimenez-Gonzalez A."/>
            <person name="Astvaldsson A."/>
            <person name="Andersson J.O."/>
            <person name="Svard S.G."/>
        </authorList>
    </citation>
    <scope>NUCLEOTIDE SEQUENCE</scope>
    <source>
        <strain evidence="2">ATCC 50377</strain>
    </source>
</reference>
<keyword evidence="3" id="KW-1185">Reference proteome</keyword>
<name>V6LXN8_9EUKA</name>
<dbReference type="EMBL" id="KI546090">
    <property type="protein sequence ID" value="EST45584.1"/>
    <property type="molecule type" value="Genomic_DNA"/>
</dbReference>
<evidence type="ECO:0000313" key="1">
    <source>
        <dbReference type="EMBL" id="EST45584.1"/>
    </source>
</evidence>